<reference evidence="2 3" key="1">
    <citation type="submission" date="2021-01" db="EMBL/GenBank/DDBJ databases">
        <title>Whole genome shotgun sequence of Actinoplanes humidus NBRC 14915.</title>
        <authorList>
            <person name="Komaki H."/>
            <person name="Tamura T."/>
        </authorList>
    </citation>
    <scope>NUCLEOTIDE SEQUENCE [LARGE SCALE GENOMIC DNA]</scope>
    <source>
        <strain evidence="2 3">NBRC 14915</strain>
    </source>
</reference>
<evidence type="ECO:0000256" key="1">
    <source>
        <dbReference type="SAM" id="MobiDB-lite"/>
    </source>
</evidence>
<sequence length="141" mass="16195">MPRKRPSILRQTSLPKTLWHDVPHVPGVDKRSQHEISGIEWRTAQDWARGGLWPGAVGEALKAWQQIVEQPRTRVFLPCACCGRHPRALLQEAMDGLTTPTARRLLNLIGPLDDDFRRHTRMDPHQPGGSPWWEQRLPLHD</sequence>
<comment type="caution">
    <text evidence="2">The sequence shown here is derived from an EMBL/GenBank/DDBJ whole genome shotgun (WGS) entry which is preliminary data.</text>
</comment>
<keyword evidence="3" id="KW-1185">Reference proteome</keyword>
<feature type="region of interest" description="Disordered" evidence="1">
    <location>
        <begin position="118"/>
        <end position="141"/>
    </location>
</feature>
<organism evidence="2 3">
    <name type="scientific">Winogradskya humida</name>
    <dbReference type="NCBI Taxonomy" id="113566"/>
    <lineage>
        <taxon>Bacteria</taxon>
        <taxon>Bacillati</taxon>
        <taxon>Actinomycetota</taxon>
        <taxon>Actinomycetes</taxon>
        <taxon>Micromonosporales</taxon>
        <taxon>Micromonosporaceae</taxon>
        <taxon>Winogradskya</taxon>
    </lineage>
</organism>
<evidence type="ECO:0000313" key="2">
    <source>
        <dbReference type="EMBL" id="GIE25919.1"/>
    </source>
</evidence>
<name>A0ABQ4A4Y9_9ACTN</name>
<proteinExistence type="predicted"/>
<protein>
    <submittedName>
        <fullName evidence="2">Uncharacterized protein</fullName>
    </submittedName>
</protein>
<dbReference type="Proteomes" id="UP000603200">
    <property type="component" value="Unassembled WGS sequence"/>
</dbReference>
<dbReference type="EMBL" id="BOMN01000130">
    <property type="protein sequence ID" value="GIE25919.1"/>
    <property type="molecule type" value="Genomic_DNA"/>
</dbReference>
<accession>A0ABQ4A4Y9</accession>
<gene>
    <name evidence="2" type="ORF">Ahu01nite_090210</name>
</gene>
<dbReference type="RefSeq" id="WP_203842837.1">
    <property type="nucleotide sequence ID" value="NZ_BAAATV010000028.1"/>
</dbReference>
<evidence type="ECO:0000313" key="3">
    <source>
        <dbReference type="Proteomes" id="UP000603200"/>
    </source>
</evidence>